<keyword evidence="4" id="KW-0175">Coiled coil</keyword>
<dbReference type="OrthoDB" id="597880at2"/>
<dbReference type="RefSeq" id="WP_109646209.1">
    <property type="nucleotide sequence ID" value="NZ_QGGB01000005.1"/>
</dbReference>
<dbReference type="InterPro" id="IPR000055">
    <property type="entry name" value="Restrct_endonuc_typeI_TRD"/>
</dbReference>
<dbReference type="CDD" id="cd17257">
    <property type="entry name" value="RMtype1_S_EcoBI-TRD1-CR1_like"/>
    <property type="match status" value="1"/>
</dbReference>
<sequence length="486" mass="56604">MALGLTPKEIIDSGRHPLLECSKEWERIELQEIAEVQNGYAFKSEYFNHESGLPLIRIRDVGKSKAEELYSGDYNDDYLVNKGDILIGMDGDFRAAYWVGEPGLLNQRVCRIRNIDDSYSKKFLYYLLQPYLEAIHAETSAVTVKHLSSRTIQSIPLPNPPLPTQHRIVEKIEELFSELDHGMENLKKAQKQLKTYRQAVLKDAFEGKLTKEWREQQDDLPTPEELLQQIKAERKAHRERELAEWEKEVEQWEKDGKPGRKPRKPRKTRKLPPITEEELDSLPELPSYWTYIRNEECISEVKDGTHDTPDYVDKGIPFITQKNIKSDKVDFSDTRYISQEEHQKFYKRSNVEKGDIIIAMIGHNRGNSTIVNTDKIFSIKNVGLFKFYSEFQNNRFYLYYYRSQDALNQILSKSKGGAQPFIGLTELRKWPVIICSNKEQDRIVEEIESRLSVVDQLEQTIKENLQKAEALRQSILKKAFGGELVQ</sequence>
<evidence type="ECO:0000313" key="7">
    <source>
        <dbReference type="EMBL" id="PWN06865.1"/>
    </source>
</evidence>
<dbReference type="InterPro" id="IPR044946">
    <property type="entry name" value="Restrct_endonuc_typeI_TRD_sf"/>
</dbReference>
<protein>
    <submittedName>
        <fullName evidence="7">Restriction endonuclease subunit S</fullName>
    </submittedName>
</protein>
<keyword evidence="2" id="KW-0680">Restriction system</keyword>
<dbReference type="EMBL" id="QGGB01000005">
    <property type="protein sequence ID" value="PWN06865.1"/>
    <property type="molecule type" value="Genomic_DNA"/>
</dbReference>
<dbReference type="Proteomes" id="UP000245533">
    <property type="component" value="Unassembled WGS sequence"/>
</dbReference>
<feature type="coiled-coil region" evidence="4">
    <location>
        <begin position="172"/>
        <end position="199"/>
    </location>
</feature>
<feature type="domain" description="Type I restriction modification DNA specificity" evidence="6">
    <location>
        <begin position="23"/>
        <end position="182"/>
    </location>
</feature>
<evidence type="ECO:0000256" key="2">
    <source>
        <dbReference type="ARBA" id="ARBA00022747"/>
    </source>
</evidence>
<dbReference type="Pfam" id="PF01420">
    <property type="entry name" value="Methylase_S"/>
    <property type="match status" value="2"/>
</dbReference>
<dbReference type="PANTHER" id="PTHR43140">
    <property type="entry name" value="TYPE-1 RESTRICTION ENZYME ECOKI SPECIFICITY PROTEIN"/>
    <property type="match status" value="1"/>
</dbReference>
<reference evidence="7 8" key="1">
    <citation type="submission" date="2018-05" db="EMBL/GenBank/DDBJ databases">
        <title>Rhodohalobacter halophilus gen. nov., sp. nov., a moderately halophilic member of the family Balneolaceae.</title>
        <authorList>
            <person name="Liu Z.-W."/>
        </authorList>
    </citation>
    <scope>NUCLEOTIDE SEQUENCE [LARGE SCALE GENOMIC DNA]</scope>
    <source>
        <strain evidence="7 8">8A47</strain>
    </source>
</reference>
<evidence type="ECO:0000259" key="6">
    <source>
        <dbReference type="Pfam" id="PF01420"/>
    </source>
</evidence>
<accession>A0A316TUV4</accession>
<dbReference type="InterPro" id="IPR051212">
    <property type="entry name" value="Type-I_RE_S_subunit"/>
</dbReference>
<dbReference type="GO" id="GO:0009307">
    <property type="term" value="P:DNA restriction-modification system"/>
    <property type="evidence" value="ECO:0007669"/>
    <property type="project" value="UniProtKB-KW"/>
</dbReference>
<dbReference type="PANTHER" id="PTHR43140:SF1">
    <property type="entry name" value="TYPE I RESTRICTION ENZYME ECOKI SPECIFICITY SUBUNIT"/>
    <property type="match status" value="1"/>
</dbReference>
<evidence type="ECO:0000256" key="4">
    <source>
        <dbReference type="SAM" id="Coils"/>
    </source>
</evidence>
<keyword evidence="7" id="KW-0540">Nuclease</keyword>
<keyword evidence="7" id="KW-0378">Hydrolase</keyword>
<keyword evidence="3" id="KW-0238">DNA-binding</keyword>
<dbReference type="CDD" id="cd17246">
    <property type="entry name" value="RMtype1_S_SonII-TRD2-CR2_like"/>
    <property type="match status" value="1"/>
</dbReference>
<name>A0A316TUV4_9BACT</name>
<organism evidence="7 8">
    <name type="scientific">Rhodohalobacter mucosus</name>
    <dbReference type="NCBI Taxonomy" id="2079485"/>
    <lineage>
        <taxon>Bacteria</taxon>
        <taxon>Pseudomonadati</taxon>
        <taxon>Balneolota</taxon>
        <taxon>Balneolia</taxon>
        <taxon>Balneolales</taxon>
        <taxon>Balneolaceae</taxon>
        <taxon>Rhodohalobacter</taxon>
    </lineage>
</organism>
<evidence type="ECO:0000256" key="5">
    <source>
        <dbReference type="SAM" id="MobiDB-lite"/>
    </source>
</evidence>
<feature type="region of interest" description="Disordered" evidence="5">
    <location>
        <begin position="247"/>
        <end position="276"/>
    </location>
</feature>
<dbReference type="GO" id="GO:0004519">
    <property type="term" value="F:endonuclease activity"/>
    <property type="evidence" value="ECO:0007669"/>
    <property type="project" value="UniProtKB-KW"/>
</dbReference>
<gene>
    <name evidence="7" type="ORF">DDZ15_06205</name>
</gene>
<comment type="similarity">
    <text evidence="1">Belongs to the type-I restriction system S methylase family.</text>
</comment>
<keyword evidence="7" id="KW-0255">Endonuclease</keyword>
<evidence type="ECO:0000313" key="8">
    <source>
        <dbReference type="Proteomes" id="UP000245533"/>
    </source>
</evidence>
<evidence type="ECO:0000256" key="3">
    <source>
        <dbReference type="ARBA" id="ARBA00023125"/>
    </source>
</evidence>
<feature type="compositionally biased region" description="Basic residues" evidence="5">
    <location>
        <begin position="259"/>
        <end position="270"/>
    </location>
</feature>
<evidence type="ECO:0000256" key="1">
    <source>
        <dbReference type="ARBA" id="ARBA00010923"/>
    </source>
</evidence>
<comment type="caution">
    <text evidence="7">The sequence shown here is derived from an EMBL/GenBank/DDBJ whole genome shotgun (WGS) entry which is preliminary data.</text>
</comment>
<feature type="compositionally biased region" description="Basic and acidic residues" evidence="5">
    <location>
        <begin position="247"/>
        <end position="258"/>
    </location>
</feature>
<dbReference type="Gene3D" id="3.90.220.20">
    <property type="entry name" value="DNA methylase specificity domains"/>
    <property type="match status" value="2"/>
</dbReference>
<dbReference type="SUPFAM" id="SSF116734">
    <property type="entry name" value="DNA methylase specificity domain"/>
    <property type="match status" value="2"/>
</dbReference>
<proteinExistence type="inferred from homology"/>
<dbReference type="GO" id="GO:0003677">
    <property type="term" value="F:DNA binding"/>
    <property type="evidence" value="ECO:0007669"/>
    <property type="project" value="UniProtKB-KW"/>
</dbReference>
<keyword evidence="8" id="KW-1185">Reference proteome</keyword>
<dbReference type="AlphaFoldDB" id="A0A316TUV4"/>
<feature type="domain" description="Type I restriction modification DNA specificity" evidence="6">
    <location>
        <begin position="312"/>
        <end position="466"/>
    </location>
</feature>